<name>A0A9Q5U8N4_SHIBO</name>
<reference evidence="2" key="1">
    <citation type="submission" date="2017-06" db="EMBL/GenBank/DDBJ databases">
        <title>WGS of SAMN07203007.</title>
        <authorList>
            <person name="Fouts D."/>
            <person name="Sutton G."/>
            <person name="Nguyen K."/>
            <person name="Thamlikitkul V."/>
        </authorList>
    </citation>
    <scope>NUCLEOTIDE SEQUENCE [LARGE SCALE GENOMIC DNA]</scope>
    <source>
        <strain evidence="2">ESBL-W3-2</strain>
    </source>
</reference>
<dbReference type="AlphaFoldDB" id="A0A9Q5U8N4"/>
<protein>
    <submittedName>
        <fullName evidence="1">Uncharacterized protein</fullName>
    </submittedName>
</protein>
<evidence type="ECO:0000313" key="2">
    <source>
        <dbReference type="Proteomes" id="UP000218430"/>
    </source>
</evidence>
<dbReference type="EMBL" id="NIYS01000082">
    <property type="protein sequence ID" value="PAY73403.1"/>
    <property type="molecule type" value="Genomic_DNA"/>
</dbReference>
<accession>A0A9Q5U8N4</accession>
<organism evidence="1 2">
    <name type="scientific">Shigella boydii</name>
    <dbReference type="NCBI Taxonomy" id="621"/>
    <lineage>
        <taxon>Bacteria</taxon>
        <taxon>Pseudomonadati</taxon>
        <taxon>Pseudomonadota</taxon>
        <taxon>Gammaproteobacteria</taxon>
        <taxon>Enterobacterales</taxon>
        <taxon>Enterobacteriaceae</taxon>
        <taxon>Shigella</taxon>
    </lineage>
</organism>
<evidence type="ECO:0000313" key="1">
    <source>
        <dbReference type="EMBL" id="PAY73403.1"/>
    </source>
</evidence>
<gene>
    <name evidence="1" type="ORF">CEH00_12560</name>
</gene>
<sequence length="61" mass="7297">MPETKYKQQEPAEQVLNRKVEKGDTLACRLFYCLFRARLQREAAAHQHKEQRHEVNRQNSS</sequence>
<comment type="caution">
    <text evidence="1">The sequence shown here is derived from an EMBL/GenBank/DDBJ whole genome shotgun (WGS) entry which is preliminary data.</text>
</comment>
<proteinExistence type="predicted"/>
<dbReference type="Proteomes" id="UP000218430">
    <property type="component" value="Unassembled WGS sequence"/>
</dbReference>